<dbReference type="Gene3D" id="2.60.40.10">
    <property type="entry name" value="Immunoglobulins"/>
    <property type="match status" value="1"/>
</dbReference>
<keyword evidence="3" id="KW-1185">Reference proteome</keyword>
<evidence type="ECO:0000313" key="3">
    <source>
        <dbReference type="Proteomes" id="UP000265750"/>
    </source>
</evidence>
<evidence type="ECO:0000313" key="2">
    <source>
        <dbReference type="EMBL" id="RIY02600.1"/>
    </source>
</evidence>
<protein>
    <submittedName>
        <fullName evidence="2">SGNH/GDSL hydrolase family protein</fullName>
    </submittedName>
</protein>
<dbReference type="Pfam" id="PF13472">
    <property type="entry name" value="Lipase_GDSL_2"/>
    <property type="match status" value="1"/>
</dbReference>
<dbReference type="InterPro" id="IPR013783">
    <property type="entry name" value="Ig-like_fold"/>
</dbReference>
<dbReference type="GO" id="GO:0016788">
    <property type="term" value="F:hydrolase activity, acting on ester bonds"/>
    <property type="evidence" value="ECO:0007669"/>
    <property type="project" value="UniProtKB-ARBA"/>
</dbReference>
<gene>
    <name evidence="2" type="ORF">D3218_04340</name>
</gene>
<comment type="caution">
    <text evidence="2">The sequence shown here is derived from an EMBL/GenBank/DDBJ whole genome shotgun (WGS) entry which is preliminary data.</text>
</comment>
<name>A0A3A1WQV7_9HYPH</name>
<accession>A0A3A1WQV7</accession>
<dbReference type="AlphaFoldDB" id="A0A3A1WQV7"/>
<dbReference type="SUPFAM" id="SSF52266">
    <property type="entry name" value="SGNH hydrolase"/>
    <property type="match status" value="1"/>
</dbReference>
<reference evidence="3" key="1">
    <citation type="submission" date="2018-09" db="EMBL/GenBank/DDBJ databases">
        <authorList>
            <person name="Tuo L."/>
        </authorList>
    </citation>
    <scope>NUCLEOTIDE SEQUENCE [LARGE SCALE GENOMIC DNA]</scope>
    <source>
        <strain evidence="3">M2BS4Y-1</strain>
    </source>
</reference>
<dbReference type="Proteomes" id="UP000265750">
    <property type="component" value="Unassembled WGS sequence"/>
</dbReference>
<dbReference type="InterPro" id="IPR013830">
    <property type="entry name" value="SGNH_hydro"/>
</dbReference>
<dbReference type="Gene3D" id="3.40.50.1110">
    <property type="entry name" value="SGNH hydrolase"/>
    <property type="match status" value="1"/>
</dbReference>
<dbReference type="EMBL" id="QYRN01000002">
    <property type="protein sequence ID" value="RIY02600.1"/>
    <property type="molecule type" value="Genomic_DNA"/>
</dbReference>
<dbReference type="InterPro" id="IPR036514">
    <property type="entry name" value="SGNH_hydro_sf"/>
</dbReference>
<evidence type="ECO:0000259" key="1">
    <source>
        <dbReference type="Pfam" id="PF13472"/>
    </source>
</evidence>
<proteinExistence type="predicted"/>
<keyword evidence="2" id="KW-0378">Hydrolase</keyword>
<dbReference type="RefSeq" id="WP_119538678.1">
    <property type="nucleotide sequence ID" value="NZ_QYRN01000002.1"/>
</dbReference>
<feature type="domain" description="SGNH hydrolase-type esterase" evidence="1">
    <location>
        <begin position="272"/>
        <end position="465"/>
    </location>
</feature>
<dbReference type="OrthoDB" id="7912745at2"/>
<sequence length="483" mass="48770">MTGLGIGNLLGARAASLPSRPAYDAASRRASGRAPPGAAVTVLVDGVSAGTATADAQGTWSHVLGTAPGAGQAIRARAEVTSAARLVATPAATAATVRRLAGFGGDQGNQIRPSDGTKTTFNVRKRFFSPVKIADPEVAYTGIHYNSGAEYDYPNEATYHSAIELPDGTIRDMGAPVTVAPGTILARSQKAAGFTIPAGFYWIRTCGRVPAGGKWHYTDAFRSANVGHMEEGVDLADKAAAGSIGNASQQMPAAAIGVIGDMPASHRLVALAGDSISQGVGGYSHAGAPGLAIGILSGLVLQSGVGSVLPLGRAGASAQANRAHYAKRIALMQALGVTDILCDLGVNDLSSSASAAALKAYLTTLFNAFRSALPDARIYQSTITPSTSATAPITETNQTVPAAMQDGRRLAFNADLRGGGLAPLVAGVVEFALPAQLDADPNLWKAGYASDAGNPGAQQHPNQTGGEAIVASAAAANPLALAG</sequence>
<organism evidence="2 3">
    <name type="scientific">Aureimonas flava</name>
    <dbReference type="NCBI Taxonomy" id="2320271"/>
    <lineage>
        <taxon>Bacteria</taxon>
        <taxon>Pseudomonadati</taxon>
        <taxon>Pseudomonadota</taxon>
        <taxon>Alphaproteobacteria</taxon>
        <taxon>Hyphomicrobiales</taxon>
        <taxon>Aurantimonadaceae</taxon>
        <taxon>Aureimonas</taxon>
    </lineage>
</organism>